<dbReference type="Proteomes" id="UP000229897">
    <property type="component" value="Chromosome"/>
</dbReference>
<evidence type="ECO:0000313" key="4">
    <source>
        <dbReference type="Proteomes" id="UP000229897"/>
    </source>
</evidence>
<evidence type="ECO:0000259" key="2">
    <source>
        <dbReference type="Pfam" id="PF07589"/>
    </source>
</evidence>
<dbReference type="KEGG" id="mass:CR152_26305"/>
<feature type="domain" description="Ice-binding protein C-terminal" evidence="2">
    <location>
        <begin position="152"/>
        <end position="176"/>
    </location>
</feature>
<dbReference type="NCBIfam" id="TIGR02595">
    <property type="entry name" value="PEP_CTERM"/>
    <property type="match status" value="1"/>
</dbReference>
<keyword evidence="1" id="KW-0732">Signal</keyword>
<gene>
    <name evidence="3" type="ORF">CR152_26305</name>
</gene>
<proteinExistence type="predicted"/>
<organism evidence="3 4">
    <name type="scientific">Massilia violaceinigra</name>
    <dbReference type="NCBI Taxonomy" id="2045208"/>
    <lineage>
        <taxon>Bacteria</taxon>
        <taxon>Pseudomonadati</taxon>
        <taxon>Pseudomonadota</taxon>
        <taxon>Betaproteobacteria</taxon>
        <taxon>Burkholderiales</taxon>
        <taxon>Oxalobacteraceae</taxon>
        <taxon>Telluria group</taxon>
        <taxon>Massilia</taxon>
    </lineage>
</organism>
<evidence type="ECO:0000313" key="3">
    <source>
        <dbReference type="EMBL" id="ATQ77623.1"/>
    </source>
</evidence>
<feature type="chain" id="PRO_5013628869" evidence="1">
    <location>
        <begin position="26"/>
        <end position="182"/>
    </location>
</feature>
<dbReference type="InterPro" id="IPR013424">
    <property type="entry name" value="Ice-binding_C"/>
</dbReference>
<dbReference type="AlphaFoldDB" id="A0A2D2DRN0"/>
<keyword evidence="4" id="KW-1185">Reference proteome</keyword>
<name>A0A2D2DRN0_9BURK</name>
<feature type="signal peptide" evidence="1">
    <location>
        <begin position="1"/>
        <end position="25"/>
    </location>
</feature>
<dbReference type="Pfam" id="PF07589">
    <property type="entry name" value="PEP-CTERM"/>
    <property type="match status" value="1"/>
</dbReference>
<protein>
    <submittedName>
        <fullName evidence="3">PEP-CTERM sorting domain-containing protein</fullName>
    </submittedName>
</protein>
<reference evidence="3" key="1">
    <citation type="submission" date="2017-10" db="EMBL/GenBank/DDBJ databases">
        <title>Massilia psychrophilum sp. nov., a novel purple-pigmented bacterium isolated from Tianshan glacier, Xinjiang Municipality, China.</title>
        <authorList>
            <person name="Wang H."/>
        </authorList>
    </citation>
    <scope>NUCLEOTIDE SEQUENCE [LARGE SCALE GENOMIC DNA]</scope>
    <source>
        <strain evidence="3">B2</strain>
    </source>
</reference>
<dbReference type="NCBIfam" id="NF038126">
    <property type="entry name" value="PEP_CTERM_FxDxF"/>
    <property type="match status" value="1"/>
</dbReference>
<accession>A0A2D2DRN0</accession>
<dbReference type="EMBL" id="CP024608">
    <property type="protein sequence ID" value="ATQ77623.1"/>
    <property type="molecule type" value="Genomic_DNA"/>
</dbReference>
<dbReference type="OrthoDB" id="8546032at2"/>
<evidence type="ECO:0000256" key="1">
    <source>
        <dbReference type="SAM" id="SignalP"/>
    </source>
</evidence>
<sequence>MKHMKSLIAAAVLATATLGSSAVFAADISHTTQALPVIDNSANFGSSFAQNNQNNTFMDKFSFSVTRVAHDFDAIVTSFTRNATTGMDVTGLSLFSNNGTLITTGFQESTGATDIWSLRADSLGLGNYYLQVSGKMVSGTAGSFGGTVMLAPVPEPETYGMMLAGLGVVGFLARRRKAAKQA</sequence>